<evidence type="ECO:0000256" key="8">
    <source>
        <dbReference type="ARBA" id="ARBA00023306"/>
    </source>
</evidence>
<gene>
    <name evidence="17" type="ORF">CO058_03640</name>
</gene>
<evidence type="ECO:0000256" key="5">
    <source>
        <dbReference type="ARBA" id="ARBA00022679"/>
    </source>
</evidence>
<evidence type="ECO:0000256" key="10">
    <source>
        <dbReference type="ARBA" id="ARBA00038367"/>
    </source>
</evidence>
<dbReference type="NCBIfam" id="NF006873">
    <property type="entry name" value="PRK09369.1"/>
    <property type="match status" value="1"/>
</dbReference>
<comment type="subcellular location">
    <subcellularLocation>
        <location evidence="1">Cytoplasm</location>
    </subcellularLocation>
</comment>
<keyword evidence="7" id="KW-0573">Peptidoglycan synthesis</keyword>
<comment type="pathway">
    <text evidence="2">Cell wall biogenesis; peptidoglycan biosynthesis.</text>
</comment>
<evidence type="ECO:0000259" key="16">
    <source>
        <dbReference type="Pfam" id="PF00275"/>
    </source>
</evidence>
<dbReference type="Proteomes" id="UP000229756">
    <property type="component" value="Unassembled WGS sequence"/>
</dbReference>
<comment type="catalytic activity">
    <reaction evidence="15">
        <text>phosphoenolpyruvate + UDP-N-acetyl-alpha-D-glucosamine = UDP-N-acetyl-3-O-(1-carboxyvinyl)-alpha-D-glucosamine + phosphate</text>
        <dbReference type="Rhea" id="RHEA:18681"/>
        <dbReference type="ChEBI" id="CHEBI:43474"/>
        <dbReference type="ChEBI" id="CHEBI:57705"/>
        <dbReference type="ChEBI" id="CHEBI:58702"/>
        <dbReference type="ChEBI" id="CHEBI:68483"/>
        <dbReference type="EC" id="2.5.1.7"/>
    </reaction>
</comment>
<comment type="caution">
    <text evidence="17">The sequence shown here is derived from an EMBL/GenBank/DDBJ whole genome shotgun (WGS) entry which is preliminary data.</text>
</comment>
<dbReference type="GO" id="GO:0008760">
    <property type="term" value="F:UDP-N-acetylglucosamine 1-carboxyvinyltransferase activity"/>
    <property type="evidence" value="ECO:0007669"/>
    <property type="project" value="UniProtKB-EC"/>
</dbReference>
<evidence type="ECO:0000256" key="3">
    <source>
        <dbReference type="ARBA" id="ARBA00022490"/>
    </source>
</evidence>
<evidence type="ECO:0000313" key="18">
    <source>
        <dbReference type="Proteomes" id="UP000229756"/>
    </source>
</evidence>
<dbReference type="GO" id="GO:0051301">
    <property type="term" value="P:cell division"/>
    <property type="evidence" value="ECO:0007669"/>
    <property type="project" value="UniProtKB-KW"/>
</dbReference>
<keyword evidence="6" id="KW-0133">Cell shape</keyword>
<organism evidence="17 18">
    <name type="scientific">candidate division WWE3 bacterium CG_4_9_14_0_2_um_filter_35_11</name>
    <dbReference type="NCBI Taxonomy" id="1975077"/>
    <lineage>
        <taxon>Bacteria</taxon>
        <taxon>Katanobacteria</taxon>
    </lineage>
</organism>
<evidence type="ECO:0000313" key="17">
    <source>
        <dbReference type="EMBL" id="PJC23395.1"/>
    </source>
</evidence>
<evidence type="ECO:0000256" key="14">
    <source>
        <dbReference type="ARBA" id="ARBA00042842"/>
    </source>
</evidence>
<dbReference type="AlphaFoldDB" id="A0A2M8EKZ9"/>
<evidence type="ECO:0000256" key="1">
    <source>
        <dbReference type="ARBA" id="ARBA00004496"/>
    </source>
</evidence>
<keyword evidence="8" id="KW-0131">Cell cycle</keyword>
<evidence type="ECO:0000256" key="4">
    <source>
        <dbReference type="ARBA" id="ARBA00022618"/>
    </source>
</evidence>
<dbReference type="EMBL" id="PFSJ01000026">
    <property type="protein sequence ID" value="PJC23395.1"/>
    <property type="molecule type" value="Genomic_DNA"/>
</dbReference>
<keyword evidence="3" id="KW-0963">Cytoplasm</keyword>
<evidence type="ECO:0000256" key="12">
    <source>
        <dbReference type="ARBA" id="ARBA00039754"/>
    </source>
</evidence>
<sequence length="436" mass="47087">MNGTVKIRGGRKLSGTVTPIPNKNAIVAAIPAAILTNETIVFHNVPKSTDVEKLLEMMKLLGADIDDSSYDNLKINCSKVESYKVDKTLGEKIRASIMFAGPLLARFGVAEIPVPGGCVLGARSISAHVDVFQKAGVKIEYMGNFVRFTAPSNVKKDYFIWQTEASVTATENLAMYASGVENKFEIVDAACEPHVSQVLKLLSDMGADVKGIGSNKIVITGSKSLKSAEFTPEPDFVDIAGYIVAAAITRGEITIKGANKSDSIGGIVQWFEKFNISIKQDGDDLIVNGSSDLEIDIESSGFPLAGKGLPKLYPRPWPGFPVDVIPVMVTLACKLRGQLLISNWMYETGLDFARELNSIGADILVLDPQRIIVRGPINFKGGELVSPGVIQACKALFLASLCDDVETTIHGVDILKRRYPDIFETYKSLGADITLL</sequence>
<dbReference type="GO" id="GO:0009252">
    <property type="term" value="P:peptidoglycan biosynthetic process"/>
    <property type="evidence" value="ECO:0007669"/>
    <property type="project" value="UniProtKB-KW"/>
</dbReference>
<dbReference type="InterPro" id="IPR013792">
    <property type="entry name" value="RNA3'P_cycl/enolpyr_Trfase_a/b"/>
</dbReference>
<comment type="similarity">
    <text evidence="10">Belongs to the EPSP synthase family. MurA subfamily.</text>
</comment>
<keyword evidence="4" id="KW-0132">Cell division</keyword>
<evidence type="ECO:0000256" key="6">
    <source>
        <dbReference type="ARBA" id="ARBA00022960"/>
    </source>
</evidence>
<dbReference type="InterPro" id="IPR036968">
    <property type="entry name" value="Enolpyruvate_Tfrase_sf"/>
</dbReference>
<name>A0A2M8EKZ9_UNCKA</name>
<dbReference type="PANTHER" id="PTHR43783">
    <property type="entry name" value="UDP-N-ACETYLGLUCOSAMINE 1-CARBOXYVINYLTRANSFERASE"/>
    <property type="match status" value="1"/>
</dbReference>
<keyword evidence="9" id="KW-0961">Cell wall biogenesis/degradation</keyword>
<dbReference type="SUPFAM" id="SSF55205">
    <property type="entry name" value="EPT/RTPC-like"/>
    <property type="match status" value="1"/>
</dbReference>
<dbReference type="GO" id="GO:0008360">
    <property type="term" value="P:regulation of cell shape"/>
    <property type="evidence" value="ECO:0007669"/>
    <property type="project" value="UniProtKB-KW"/>
</dbReference>
<evidence type="ECO:0000256" key="11">
    <source>
        <dbReference type="ARBA" id="ARBA00039108"/>
    </source>
</evidence>
<proteinExistence type="inferred from homology"/>
<dbReference type="InterPro" id="IPR050068">
    <property type="entry name" value="MurA_subfamily"/>
</dbReference>
<reference evidence="18" key="1">
    <citation type="submission" date="2017-09" db="EMBL/GenBank/DDBJ databases">
        <title>Depth-based differentiation of microbial function through sediment-hosted aquifers and enrichment of novel symbionts in the deep terrestrial subsurface.</title>
        <authorList>
            <person name="Probst A.J."/>
            <person name="Ladd B."/>
            <person name="Jarett J.K."/>
            <person name="Geller-Mcgrath D.E."/>
            <person name="Sieber C.M.K."/>
            <person name="Emerson J.B."/>
            <person name="Anantharaman K."/>
            <person name="Thomas B.C."/>
            <person name="Malmstrom R."/>
            <person name="Stieglmeier M."/>
            <person name="Klingl A."/>
            <person name="Woyke T."/>
            <person name="Ryan C.M."/>
            <person name="Banfield J.F."/>
        </authorList>
    </citation>
    <scope>NUCLEOTIDE SEQUENCE [LARGE SCALE GENOMIC DNA]</scope>
</reference>
<protein>
    <recommendedName>
        <fullName evidence="12">UDP-N-acetylglucosamine 1-carboxyvinyltransferase</fullName>
        <ecNumber evidence="11">2.5.1.7</ecNumber>
    </recommendedName>
    <alternativeName>
        <fullName evidence="13">Enoylpyruvate transferase</fullName>
    </alternativeName>
    <alternativeName>
        <fullName evidence="14">UDP-N-acetylglucosamine enolpyruvyl transferase</fullName>
    </alternativeName>
</protein>
<accession>A0A2M8EKZ9</accession>
<dbReference type="InterPro" id="IPR001986">
    <property type="entry name" value="Enolpyruvate_Tfrase_dom"/>
</dbReference>
<dbReference type="GO" id="GO:0005737">
    <property type="term" value="C:cytoplasm"/>
    <property type="evidence" value="ECO:0007669"/>
    <property type="project" value="UniProtKB-SubCell"/>
</dbReference>
<feature type="domain" description="Enolpyruvate transferase" evidence="16">
    <location>
        <begin position="8"/>
        <end position="425"/>
    </location>
</feature>
<evidence type="ECO:0000256" key="2">
    <source>
        <dbReference type="ARBA" id="ARBA00004752"/>
    </source>
</evidence>
<evidence type="ECO:0000256" key="7">
    <source>
        <dbReference type="ARBA" id="ARBA00022984"/>
    </source>
</evidence>
<dbReference type="EC" id="2.5.1.7" evidence="11"/>
<dbReference type="Pfam" id="PF00275">
    <property type="entry name" value="EPSP_synthase"/>
    <property type="match status" value="1"/>
</dbReference>
<evidence type="ECO:0000256" key="9">
    <source>
        <dbReference type="ARBA" id="ARBA00023316"/>
    </source>
</evidence>
<keyword evidence="5" id="KW-0808">Transferase</keyword>
<dbReference type="GO" id="GO:0071555">
    <property type="term" value="P:cell wall organization"/>
    <property type="evidence" value="ECO:0007669"/>
    <property type="project" value="UniProtKB-KW"/>
</dbReference>
<evidence type="ECO:0000256" key="15">
    <source>
        <dbReference type="ARBA" id="ARBA00047527"/>
    </source>
</evidence>
<dbReference type="Gene3D" id="3.65.10.10">
    <property type="entry name" value="Enolpyruvate transferase domain"/>
    <property type="match status" value="2"/>
</dbReference>
<evidence type="ECO:0000256" key="13">
    <source>
        <dbReference type="ARBA" id="ARBA00042443"/>
    </source>
</evidence>
<dbReference type="PANTHER" id="PTHR43783:SF1">
    <property type="entry name" value="UDP-N-ACETYLGLUCOSAMINE 1-CARBOXYVINYLTRANSFERASE"/>
    <property type="match status" value="1"/>
</dbReference>